<evidence type="ECO:0000259" key="5">
    <source>
        <dbReference type="PROSITE" id="PS50987"/>
    </source>
</evidence>
<evidence type="ECO:0000313" key="6">
    <source>
        <dbReference type="EMBL" id="CAB4679704.1"/>
    </source>
</evidence>
<dbReference type="PANTHER" id="PTHR33154:SF33">
    <property type="entry name" value="TRANSCRIPTIONAL REPRESSOR SDPR"/>
    <property type="match status" value="1"/>
</dbReference>
<dbReference type="GO" id="GO:0003677">
    <property type="term" value="F:DNA binding"/>
    <property type="evidence" value="ECO:0007669"/>
    <property type="project" value="UniProtKB-KW"/>
</dbReference>
<gene>
    <name evidence="6" type="ORF">UFOPK2373_00162</name>
</gene>
<dbReference type="Pfam" id="PF01022">
    <property type="entry name" value="HTH_5"/>
    <property type="match status" value="1"/>
</dbReference>
<evidence type="ECO:0000256" key="2">
    <source>
        <dbReference type="ARBA" id="ARBA00023125"/>
    </source>
</evidence>
<dbReference type="GO" id="GO:0003700">
    <property type="term" value="F:DNA-binding transcription factor activity"/>
    <property type="evidence" value="ECO:0007669"/>
    <property type="project" value="InterPro"/>
</dbReference>
<dbReference type="InterPro" id="IPR036388">
    <property type="entry name" value="WH-like_DNA-bd_sf"/>
</dbReference>
<dbReference type="EMBL" id="CAEZXL010000013">
    <property type="protein sequence ID" value="CAB4679704.1"/>
    <property type="molecule type" value="Genomic_DNA"/>
</dbReference>
<dbReference type="Gene3D" id="1.10.10.10">
    <property type="entry name" value="Winged helix-like DNA-binding domain superfamily/Winged helix DNA-binding domain"/>
    <property type="match status" value="1"/>
</dbReference>
<dbReference type="PANTHER" id="PTHR33154">
    <property type="entry name" value="TRANSCRIPTIONAL REGULATOR, ARSR FAMILY"/>
    <property type="match status" value="1"/>
</dbReference>
<proteinExistence type="predicted"/>
<protein>
    <submittedName>
        <fullName evidence="6">Unannotated protein</fullName>
    </submittedName>
</protein>
<feature type="domain" description="HTH arsR-type" evidence="5">
    <location>
        <begin position="1"/>
        <end position="87"/>
    </location>
</feature>
<reference evidence="6" key="1">
    <citation type="submission" date="2020-05" db="EMBL/GenBank/DDBJ databases">
        <authorList>
            <person name="Chiriac C."/>
            <person name="Salcher M."/>
            <person name="Ghai R."/>
            <person name="Kavagutti S V."/>
        </authorList>
    </citation>
    <scope>NUCLEOTIDE SEQUENCE</scope>
</reference>
<dbReference type="SUPFAM" id="SSF46785">
    <property type="entry name" value="Winged helix' DNA-binding domain"/>
    <property type="match status" value="1"/>
</dbReference>
<keyword evidence="1" id="KW-0805">Transcription regulation</keyword>
<dbReference type="InterPro" id="IPR051081">
    <property type="entry name" value="HTH_MetalResp_TranReg"/>
</dbReference>
<dbReference type="PROSITE" id="PS50987">
    <property type="entry name" value="HTH_ARSR_2"/>
    <property type="match status" value="1"/>
</dbReference>
<dbReference type="InterPro" id="IPR001845">
    <property type="entry name" value="HTH_ArsR_DNA-bd_dom"/>
</dbReference>
<dbReference type="InterPro" id="IPR011991">
    <property type="entry name" value="ArsR-like_HTH"/>
</dbReference>
<dbReference type="AlphaFoldDB" id="A0A6J6N4A5"/>
<dbReference type="CDD" id="cd00090">
    <property type="entry name" value="HTH_ARSR"/>
    <property type="match status" value="1"/>
</dbReference>
<dbReference type="InterPro" id="IPR036390">
    <property type="entry name" value="WH_DNA-bd_sf"/>
</dbReference>
<evidence type="ECO:0000256" key="3">
    <source>
        <dbReference type="ARBA" id="ARBA00023163"/>
    </source>
</evidence>
<evidence type="ECO:0000256" key="1">
    <source>
        <dbReference type="ARBA" id="ARBA00023015"/>
    </source>
</evidence>
<accession>A0A6J6N4A5</accession>
<keyword evidence="3" id="KW-0804">Transcription</keyword>
<feature type="region of interest" description="Disordered" evidence="4">
    <location>
        <begin position="153"/>
        <end position="186"/>
    </location>
</feature>
<name>A0A6J6N4A5_9ZZZZ</name>
<organism evidence="6">
    <name type="scientific">freshwater metagenome</name>
    <dbReference type="NCBI Taxonomy" id="449393"/>
    <lineage>
        <taxon>unclassified sequences</taxon>
        <taxon>metagenomes</taxon>
        <taxon>ecological metagenomes</taxon>
    </lineage>
</organism>
<evidence type="ECO:0000256" key="4">
    <source>
        <dbReference type="SAM" id="MobiDB-lite"/>
    </source>
</evidence>
<keyword evidence="2" id="KW-0238">DNA-binding</keyword>
<sequence length="186" mass="19945">MTDVFTALSDAKRRTILELVASEPRTTAALVKSTKLSATVLEKHLKMLVGASLLKVETKGKTNTYSIDNSGFGEAAKWFGKFGSAFVSGQADVLGENLGNLIANAASWLEKKVGSKIDLDFDPEEVGKELGKKLSDAKRDTTAKVKVVVKKVKKPATKKPVAKKPVAKKPAAKKPVAKKPVAKKTR</sequence>
<dbReference type="SMART" id="SM00418">
    <property type="entry name" value="HTH_ARSR"/>
    <property type="match status" value="1"/>
</dbReference>